<gene>
    <name evidence="2" type="ORF">ABRP34_08895</name>
</gene>
<keyword evidence="1" id="KW-0732">Signal</keyword>
<feature type="signal peptide" evidence="1">
    <location>
        <begin position="1"/>
        <end position="17"/>
    </location>
</feature>
<sequence>MLVVLALAGAAWLGLKAAAISEDLNAANQLVPKLRDDVLADDARAAAITVAELQEHTSRARDAASDPIWTVAGAIPWLGANFQATSEIAVSADDVAKLGAAPLVSIFKTLDWKSLLPSEKGLDLKPLSAAQPKISSAAQAVRQSSDRLNGIDADTLMPQISTPLIRAREQLSSLRDGLDSAADAASVLPAMMGEESSRRYLLLIQNNAETRATGGIPGALAVLNIDKGKLSLDSQTSATAMGAFDPVISVDPEQKSIFSARLGKFMQDVNLTPDFPTAAQTAQTMWKTETGEQLNGVLSIDPIALSYILDATGPVRVDNPHLQGFSRGSLPAELTSKNVVPTLLSDVYSEISEPELQDVYFAGVAQEVFAKLSAGNGDTKKLIDGLSRGASEGRVLLWSSSAEEEAVISEYPLGGSISGAGISPAQFGVYFNDGTGAKMDYHVKRTVQLIEQCPVSGYAEVKVRITSTNTAPKDAATLLPEYVTGGGTFGVPAGSVQTNVIAYGPVQSNVETAFVAGKKTGFASHRHGGRPVGSVTVRLAPGQTSTVDFTFGKIVQHTEPKLSVTPTVQELKELVLDTIPAQCAPAA</sequence>
<dbReference type="EMBL" id="CP159279">
    <property type="protein sequence ID" value="XCH13076.1"/>
    <property type="molecule type" value="Genomic_DNA"/>
</dbReference>
<organism evidence="2">
    <name type="scientific">Arthrobacter sp. K5</name>
    <dbReference type="NCBI Taxonomy" id="2839623"/>
    <lineage>
        <taxon>Bacteria</taxon>
        <taxon>Bacillati</taxon>
        <taxon>Actinomycetota</taxon>
        <taxon>Actinomycetes</taxon>
        <taxon>Micrococcales</taxon>
        <taxon>Micrococcaceae</taxon>
        <taxon>Arthrobacter</taxon>
    </lineage>
</organism>
<dbReference type="Pfam" id="PF13196">
    <property type="entry name" value="DUF4012"/>
    <property type="match status" value="1"/>
</dbReference>
<evidence type="ECO:0000256" key="1">
    <source>
        <dbReference type="SAM" id="SignalP"/>
    </source>
</evidence>
<name>A0AAU8EVT7_9MICC</name>
<reference evidence="2" key="1">
    <citation type="submission" date="2024-06" db="EMBL/GenBank/DDBJ databases">
        <title>Biodegradation of dimethachlon by Arthrobacter sp. K5: mechanistic insights and ecological implications.</title>
        <authorList>
            <person name="Hu S."/>
            <person name="Lu P."/>
        </authorList>
    </citation>
    <scope>NUCLEOTIDE SEQUENCE</scope>
    <source>
        <strain evidence="2">K5</strain>
    </source>
</reference>
<dbReference type="InterPro" id="IPR025101">
    <property type="entry name" value="DUF4012"/>
</dbReference>
<dbReference type="RefSeq" id="WP_353712943.1">
    <property type="nucleotide sequence ID" value="NZ_CP159279.1"/>
</dbReference>
<evidence type="ECO:0000313" key="2">
    <source>
        <dbReference type="EMBL" id="XCH13076.1"/>
    </source>
</evidence>
<proteinExistence type="predicted"/>
<protein>
    <submittedName>
        <fullName evidence="2">DUF4012 domain-containing protein</fullName>
    </submittedName>
</protein>
<dbReference type="AlphaFoldDB" id="A0AAU8EVT7"/>
<feature type="chain" id="PRO_5043761946" evidence="1">
    <location>
        <begin position="18"/>
        <end position="587"/>
    </location>
</feature>
<accession>A0AAU8EVT7</accession>